<dbReference type="EMBL" id="CP032091">
    <property type="protein sequence ID" value="AXV67009.1"/>
    <property type="molecule type" value="Genomic_DNA"/>
</dbReference>
<proteinExistence type="predicted"/>
<dbReference type="Proteomes" id="UP000264605">
    <property type="component" value="Plasmid unnamed1"/>
</dbReference>
<gene>
    <name evidence="1" type="ORF">D0907_16920</name>
</gene>
<protein>
    <submittedName>
        <fullName evidence="1">Uncharacterized protein</fullName>
    </submittedName>
</protein>
<dbReference type="AlphaFoldDB" id="A0AAD0S2N2"/>
<organism evidence="1 2">
    <name type="scientific">Pseudoalteromonas lipolytica</name>
    <dbReference type="NCBI Taxonomy" id="570156"/>
    <lineage>
        <taxon>Bacteria</taxon>
        <taxon>Pseudomonadati</taxon>
        <taxon>Pseudomonadota</taxon>
        <taxon>Gammaproteobacteria</taxon>
        <taxon>Alteromonadales</taxon>
        <taxon>Pseudoalteromonadaceae</taxon>
        <taxon>Pseudoalteromonas</taxon>
    </lineage>
</organism>
<name>A0AAD0S2N2_9GAMM</name>
<evidence type="ECO:0000313" key="2">
    <source>
        <dbReference type="Proteomes" id="UP000264605"/>
    </source>
</evidence>
<dbReference type="KEGG" id="pdj:D0907_16920"/>
<evidence type="ECO:0000313" key="1">
    <source>
        <dbReference type="EMBL" id="AXV67009.1"/>
    </source>
</evidence>
<sequence>MALGYLLQTLNACHTNNLMHSYTLIYVQKMILDAINTNHRTKKEKLMQKDAFAVDISFQKA</sequence>
<accession>A0AAD0S2N2</accession>
<geneLocation type="plasmid" evidence="1 2">
    <name>unnamed1</name>
</geneLocation>
<reference evidence="1 2" key="1">
    <citation type="submission" date="2018-08" db="EMBL/GenBank/DDBJ databases">
        <title>Draft genome sequence of Pseudoalteromonas donghaensis HJ51.</title>
        <authorList>
            <person name="Oh J."/>
            <person name="Roh D."/>
        </authorList>
    </citation>
    <scope>NUCLEOTIDE SEQUENCE [LARGE SCALE GENOMIC DNA]</scope>
    <source>
        <strain evidence="1 2">HJ51</strain>
        <plasmid evidence="1 2">unnamed1</plasmid>
    </source>
</reference>
<keyword evidence="1" id="KW-0614">Plasmid</keyword>